<keyword evidence="5" id="KW-1185">Reference proteome</keyword>
<dbReference type="EC" id="3.1.21.-" evidence="4"/>
<accession>A0A8H2M5U0</accession>
<feature type="binding site" evidence="3">
    <location>
        <position position="127"/>
    </location>
    <ligand>
        <name>a divalent metal cation</name>
        <dbReference type="ChEBI" id="CHEBI:60240"/>
        <label>2</label>
    </ligand>
</feature>
<dbReference type="GO" id="GO:0004536">
    <property type="term" value="F:DNA nuclease activity"/>
    <property type="evidence" value="ECO:0007669"/>
    <property type="project" value="InterPro"/>
</dbReference>
<feature type="binding site" evidence="3">
    <location>
        <position position="154"/>
    </location>
    <ligand>
        <name>a divalent metal cation</name>
        <dbReference type="ChEBI" id="CHEBI:60240"/>
        <label>2</label>
    </ligand>
</feature>
<feature type="binding site" evidence="3">
    <location>
        <position position="7"/>
    </location>
    <ligand>
        <name>a divalent metal cation</name>
        <dbReference type="ChEBI" id="CHEBI:60240"/>
        <label>1</label>
    </ligand>
</feature>
<comment type="caution">
    <text evidence="4">The sequence shown here is derived from an EMBL/GenBank/DDBJ whole genome shotgun (WGS) entry which is preliminary data.</text>
</comment>
<dbReference type="SUPFAM" id="SSF51556">
    <property type="entry name" value="Metallo-dependent hydrolases"/>
    <property type="match status" value="1"/>
</dbReference>
<dbReference type="NCBIfam" id="TIGR00010">
    <property type="entry name" value="YchF/TatD family DNA exonuclease"/>
    <property type="match status" value="1"/>
</dbReference>
<sequence>MIDSHVHLDDPRFKENRDQIIQNFDRDGLELVVNIGADLESSRASVDLARKYDKVYAAVGIHPHDASSYSPEVEKELIDLAQDEKVLAIGEIGLDYYYDNSPRDIQKEVFEKQLDLAHRLGLPIVIHTREASKDTFDRIKAHMEKHPQDKVLIHCFSESLEMMREYVKLGCYIALGGAVTFKNARVPKEVALEVPLDRLLLETDCPYLTPEPLRGKRNEPAYVRHVGDFIANLRKINLDDLLDQTARNAKAFYGIQA</sequence>
<feature type="binding site" evidence="3">
    <location>
        <position position="5"/>
    </location>
    <ligand>
        <name>a divalent metal cation</name>
        <dbReference type="ChEBI" id="CHEBI:60240"/>
        <label>1</label>
    </ligand>
</feature>
<dbReference type="Gene3D" id="3.20.20.140">
    <property type="entry name" value="Metal-dependent hydrolases"/>
    <property type="match status" value="1"/>
</dbReference>
<dbReference type="FunFam" id="3.20.20.140:FF:000005">
    <property type="entry name" value="TatD family hydrolase"/>
    <property type="match status" value="1"/>
</dbReference>
<dbReference type="Proteomes" id="UP000377798">
    <property type="component" value="Unassembled WGS sequence"/>
</dbReference>
<dbReference type="InterPro" id="IPR015991">
    <property type="entry name" value="TatD/YcfH-like"/>
</dbReference>
<proteinExistence type="predicted"/>
<feature type="binding site" evidence="3">
    <location>
        <position position="204"/>
    </location>
    <ligand>
        <name>a divalent metal cation</name>
        <dbReference type="ChEBI" id="CHEBI:60240"/>
        <label>1</label>
    </ligand>
</feature>
<dbReference type="PIRSF" id="PIRSF005902">
    <property type="entry name" value="DNase_TatD"/>
    <property type="match status" value="1"/>
</dbReference>
<keyword evidence="2 4" id="KW-0378">Hydrolase</keyword>
<dbReference type="InterPro" id="IPR001130">
    <property type="entry name" value="TatD-like"/>
</dbReference>
<dbReference type="CDD" id="cd01310">
    <property type="entry name" value="TatD_DNAse"/>
    <property type="match status" value="1"/>
</dbReference>
<organism evidence="4 5">
    <name type="scientific">Urinicoccus massiliensis</name>
    <dbReference type="NCBI Taxonomy" id="1723382"/>
    <lineage>
        <taxon>Bacteria</taxon>
        <taxon>Bacillati</taxon>
        <taxon>Bacillota</taxon>
        <taxon>Tissierellia</taxon>
        <taxon>Tissierellales</taxon>
        <taxon>Peptoniphilaceae</taxon>
        <taxon>Urinicoccus</taxon>
    </lineage>
</organism>
<dbReference type="EMBL" id="CAACYI010000001">
    <property type="protein sequence ID" value="VFB17057.1"/>
    <property type="molecule type" value="Genomic_DNA"/>
</dbReference>
<evidence type="ECO:0000313" key="4">
    <source>
        <dbReference type="EMBL" id="VFB17057.1"/>
    </source>
</evidence>
<dbReference type="GO" id="GO:0046872">
    <property type="term" value="F:metal ion binding"/>
    <property type="evidence" value="ECO:0007669"/>
    <property type="project" value="UniProtKB-KW"/>
</dbReference>
<dbReference type="PROSITE" id="PS01137">
    <property type="entry name" value="TATD_1"/>
    <property type="match status" value="1"/>
</dbReference>
<dbReference type="GO" id="GO:0016788">
    <property type="term" value="F:hydrolase activity, acting on ester bonds"/>
    <property type="evidence" value="ECO:0007669"/>
    <property type="project" value="InterPro"/>
</dbReference>
<protein>
    <submittedName>
        <fullName evidence="4">Uncharacterized deoxyribonuclease YcfH</fullName>
        <ecNumber evidence="4">3.1.21.-</ecNumber>
    </submittedName>
</protein>
<keyword evidence="1 3" id="KW-0479">Metal-binding</keyword>
<dbReference type="PROSITE" id="PS01091">
    <property type="entry name" value="TATD_3"/>
    <property type="match status" value="1"/>
</dbReference>
<evidence type="ECO:0000256" key="3">
    <source>
        <dbReference type="PIRSR" id="PIRSR005902-1"/>
    </source>
</evidence>
<dbReference type="InterPro" id="IPR032466">
    <property type="entry name" value="Metal_Hydrolase"/>
</dbReference>
<dbReference type="InterPro" id="IPR018228">
    <property type="entry name" value="DNase_TatD-rel_CS"/>
</dbReference>
<dbReference type="AlphaFoldDB" id="A0A8H2M5U0"/>
<gene>
    <name evidence="4" type="primary">ycfH</name>
    <name evidence="4" type="ORF">NCTC13150_01640</name>
</gene>
<reference evidence="4 5" key="1">
    <citation type="submission" date="2019-02" db="EMBL/GenBank/DDBJ databases">
        <authorList>
            <consortium name="Pathogen Informatics"/>
        </authorList>
    </citation>
    <scope>NUCLEOTIDE SEQUENCE [LARGE SCALE GENOMIC DNA]</scope>
    <source>
        <strain evidence="4 5">3012STDY7089603</strain>
    </source>
</reference>
<dbReference type="PANTHER" id="PTHR46124:SF2">
    <property type="entry name" value="D-AMINOACYL-TRNA DEACYLASE"/>
    <property type="match status" value="1"/>
</dbReference>
<dbReference type="GO" id="GO:0005829">
    <property type="term" value="C:cytosol"/>
    <property type="evidence" value="ECO:0007669"/>
    <property type="project" value="TreeGrafter"/>
</dbReference>
<dbReference type="PANTHER" id="PTHR46124">
    <property type="entry name" value="D-AMINOACYL-TRNA DEACYLASE"/>
    <property type="match status" value="1"/>
</dbReference>
<feature type="binding site" evidence="3">
    <location>
        <position position="91"/>
    </location>
    <ligand>
        <name>a divalent metal cation</name>
        <dbReference type="ChEBI" id="CHEBI:60240"/>
        <label>1</label>
    </ligand>
</feature>
<evidence type="ECO:0000313" key="5">
    <source>
        <dbReference type="Proteomes" id="UP000377798"/>
    </source>
</evidence>
<evidence type="ECO:0000256" key="1">
    <source>
        <dbReference type="ARBA" id="ARBA00022723"/>
    </source>
</evidence>
<name>A0A8H2M5U0_9FIRM</name>
<evidence type="ECO:0000256" key="2">
    <source>
        <dbReference type="ARBA" id="ARBA00022801"/>
    </source>
</evidence>
<dbReference type="RefSeq" id="WP_131749692.1">
    <property type="nucleotide sequence ID" value="NZ_CAACYI010000001.1"/>
</dbReference>
<dbReference type="Pfam" id="PF01026">
    <property type="entry name" value="TatD_DNase"/>
    <property type="match status" value="1"/>
</dbReference>